<evidence type="ECO:0000256" key="2">
    <source>
        <dbReference type="ARBA" id="ARBA00004651"/>
    </source>
</evidence>
<dbReference type="InterPro" id="IPR016174">
    <property type="entry name" value="Di-haem_cyt_TM"/>
</dbReference>
<evidence type="ECO:0000256" key="10">
    <source>
        <dbReference type="ARBA" id="ARBA00023004"/>
    </source>
</evidence>
<feature type="domain" description="Cytochrome b561 bacterial/Ni-hydrogenase" evidence="14">
    <location>
        <begin position="13"/>
        <end position="184"/>
    </location>
</feature>
<keyword evidence="5" id="KW-0349">Heme</keyword>
<accession>A0ABU5IP26</accession>
<evidence type="ECO:0000256" key="6">
    <source>
        <dbReference type="ARBA" id="ARBA00022692"/>
    </source>
</evidence>
<keyword evidence="9 13" id="KW-1133">Transmembrane helix</keyword>
<feature type="transmembrane region" description="Helical" evidence="13">
    <location>
        <begin position="20"/>
        <end position="38"/>
    </location>
</feature>
<dbReference type="InterPro" id="IPR052168">
    <property type="entry name" value="Cytochrome_b561_oxidase"/>
</dbReference>
<evidence type="ECO:0000256" key="13">
    <source>
        <dbReference type="SAM" id="Phobius"/>
    </source>
</evidence>
<keyword evidence="10" id="KW-0408">Iron</keyword>
<keyword evidence="11 13" id="KW-0472">Membrane</keyword>
<dbReference type="Proteomes" id="UP001293718">
    <property type="component" value="Unassembled WGS sequence"/>
</dbReference>
<evidence type="ECO:0000259" key="14">
    <source>
        <dbReference type="Pfam" id="PF01292"/>
    </source>
</evidence>
<evidence type="ECO:0000256" key="8">
    <source>
        <dbReference type="ARBA" id="ARBA00022982"/>
    </source>
</evidence>
<evidence type="ECO:0000313" key="16">
    <source>
        <dbReference type="Proteomes" id="UP001293718"/>
    </source>
</evidence>
<organism evidence="15 16">
    <name type="scientific">Azohydromonas lata</name>
    <dbReference type="NCBI Taxonomy" id="45677"/>
    <lineage>
        <taxon>Bacteria</taxon>
        <taxon>Pseudomonadati</taxon>
        <taxon>Pseudomonadota</taxon>
        <taxon>Betaproteobacteria</taxon>
        <taxon>Burkholderiales</taxon>
        <taxon>Sphaerotilaceae</taxon>
        <taxon>Azohydromonas</taxon>
    </lineage>
</organism>
<gene>
    <name evidence="15" type="ORF">SM757_29170</name>
</gene>
<evidence type="ECO:0000256" key="11">
    <source>
        <dbReference type="ARBA" id="ARBA00023136"/>
    </source>
</evidence>
<keyword evidence="8" id="KW-0249">Electron transport</keyword>
<evidence type="ECO:0000256" key="12">
    <source>
        <dbReference type="ARBA" id="ARBA00037975"/>
    </source>
</evidence>
<evidence type="ECO:0000313" key="15">
    <source>
        <dbReference type="EMBL" id="MDZ5460658.1"/>
    </source>
</evidence>
<comment type="caution">
    <text evidence="15">The sequence shown here is derived from an EMBL/GenBank/DDBJ whole genome shotgun (WGS) entry which is preliminary data.</text>
</comment>
<comment type="subcellular location">
    <subcellularLocation>
        <location evidence="2">Cell membrane</location>
        <topology evidence="2">Multi-pass membrane protein</topology>
    </subcellularLocation>
</comment>
<keyword evidence="16" id="KW-1185">Reference proteome</keyword>
<feature type="transmembrane region" description="Helical" evidence="13">
    <location>
        <begin position="117"/>
        <end position="135"/>
    </location>
</feature>
<feature type="transmembrane region" description="Helical" evidence="13">
    <location>
        <begin position="88"/>
        <end position="110"/>
    </location>
</feature>
<dbReference type="PANTHER" id="PTHR30529">
    <property type="entry name" value="CYTOCHROME B561"/>
    <property type="match status" value="1"/>
</dbReference>
<evidence type="ECO:0000256" key="5">
    <source>
        <dbReference type="ARBA" id="ARBA00022617"/>
    </source>
</evidence>
<dbReference type="EMBL" id="JAXOJX010000077">
    <property type="protein sequence ID" value="MDZ5460658.1"/>
    <property type="molecule type" value="Genomic_DNA"/>
</dbReference>
<keyword evidence="6 13" id="KW-0812">Transmembrane</keyword>
<keyword evidence="4" id="KW-1003">Cell membrane</keyword>
<dbReference type="Pfam" id="PF01292">
    <property type="entry name" value="Ni_hydr_CYTB"/>
    <property type="match status" value="1"/>
</dbReference>
<evidence type="ECO:0000256" key="9">
    <source>
        <dbReference type="ARBA" id="ARBA00022989"/>
    </source>
</evidence>
<dbReference type="SUPFAM" id="SSF81342">
    <property type="entry name" value="Transmembrane di-heme cytochromes"/>
    <property type="match status" value="1"/>
</dbReference>
<feature type="transmembrane region" description="Helical" evidence="13">
    <location>
        <begin position="147"/>
        <end position="168"/>
    </location>
</feature>
<keyword evidence="7" id="KW-0479">Metal-binding</keyword>
<feature type="transmembrane region" description="Helical" evidence="13">
    <location>
        <begin position="58"/>
        <end position="76"/>
    </location>
</feature>
<reference evidence="15 16" key="1">
    <citation type="submission" date="2023-11" db="EMBL/GenBank/DDBJ databases">
        <title>Draft genome of Azohydromonas lata strain H1 (DSM1123), a polyhydroxyalkanoate producer.</title>
        <authorList>
            <person name="Traversa D."/>
            <person name="D'Addabbo P."/>
            <person name="Pazzani C."/>
            <person name="Manzari C."/>
            <person name="Chiara M."/>
            <person name="Scrascia M."/>
        </authorList>
    </citation>
    <scope>NUCLEOTIDE SEQUENCE [LARGE SCALE GENOMIC DNA]</scope>
    <source>
        <strain evidence="15 16">H1</strain>
    </source>
</reference>
<evidence type="ECO:0000256" key="3">
    <source>
        <dbReference type="ARBA" id="ARBA00022448"/>
    </source>
</evidence>
<sequence length="189" mass="20375">MPLTPSTATAPPRHPRLLIAVHWLTAALLLAVFALVLARELFDEKALRDALLQLHRQLALAVGLLTALRLLGRTRWTLRAAEPASSPWAALLAQAVHALLYALLLVLPLLGWALTNARGHAVSLPALGTLPALVARDPDLADTLEDWHGNAAWLLAAAVALHAGAALWHHWVRRDGVLAAMWPGLRSRG</sequence>
<evidence type="ECO:0000256" key="4">
    <source>
        <dbReference type="ARBA" id="ARBA00022475"/>
    </source>
</evidence>
<dbReference type="PANTHER" id="PTHR30529:SF3">
    <property type="entry name" value="CYTOCHROME B561 HOMOLOG 1"/>
    <property type="match status" value="1"/>
</dbReference>
<dbReference type="InterPro" id="IPR011577">
    <property type="entry name" value="Cyt_b561_bac/Ni-Hgenase"/>
</dbReference>
<comment type="cofactor">
    <cofactor evidence="1">
        <name>heme b</name>
        <dbReference type="ChEBI" id="CHEBI:60344"/>
    </cofactor>
</comment>
<proteinExistence type="inferred from homology"/>
<comment type="similarity">
    <text evidence="12">Belongs to the cytochrome b561 family.</text>
</comment>
<evidence type="ECO:0000256" key="1">
    <source>
        <dbReference type="ARBA" id="ARBA00001970"/>
    </source>
</evidence>
<protein>
    <submittedName>
        <fullName evidence="15">Cytochrome b/b6 domain-containing protein</fullName>
    </submittedName>
</protein>
<name>A0ABU5IP26_9BURK</name>
<evidence type="ECO:0000256" key="7">
    <source>
        <dbReference type="ARBA" id="ARBA00022723"/>
    </source>
</evidence>
<keyword evidence="3" id="KW-0813">Transport</keyword>